<feature type="transmembrane region" description="Helical" evidence="8">
    <location>
        <begin position="138"/>
        <end position="156"/>
    </location>
</feature>
<evidence type="ECO:0000256" key="7">
    <source>
        <dbReference type="ARBA" id="ARBA00023136"/>
    </source>
</evidence>
<keyword evidence="6 8" id="KW-1133">Transmembrane helix</keyword>
<comment type="caution">
    <text evidence="10">The sequence shown here is derived from an EMBL/GenBank/DDBJ whole genome shotgun (WGS) entry which is preliminary data.</text>
</comment>
<comment type="subcellular location">
    <subcellularLocation>
        <location evidence="1">Membrane</location>
        <topology evidence="1">Multi-pass membrane protein</topology>
    </subcellularLocation>
</comment>
<protein>
    <submittedName>
        <fullName evidence="10">Protein FMP42</fullName>
    </submittedName>
</protein>
<proteinExistence type="inferred from homology"/>
<evidence type="ECO:0000256" key="5">
    <source>
        <dbReference type="ARBA" id="ARBA00022970"/>
    </source>
</evidence>
<dbReference type="PANTHER" id="PTHR20772">
    <property type="entry name" value="PROTEIN FMP42"/>
    <property type="match status" value="1"/>
</dbReference>
<reference evidence="10 11" key="1">
    <citation type="submission" date="2024-02" db="EMBL/GenBank/DDBJ databases">
        <authorList>
            <person name="Chen Y."/>
            <person name="Shah S."/>
            <person name="Dougan E. K."/>
            <person name="Thang M."/>
            <person name="Chan C."/>
        </authorList>
    </citation>
    <scope>NUCLEOTIDE SEQUENCE [LARGE SCALE GENOMIC DNA]</scope>
</reference>
<dbReference type="PANTHER" id="PTHR20772:SF2">
    <property type="entry name" value="PROTEIN FMP42"/>
    <property type="match status" value="1"/>
</dbReference>
<feature type="transmembrane region" description="Helical" evidence="8">
    <location>
        <begin position="378"/>
        <end position="402"/>
    </location>
</feature>
<comment type="similarity">
    <text evidence="2">Belongs to the SLC43A transporter (TC 2.A.1.44) family.</text>
</comment>
<dbReference type="Proteomes" id="UP001642464">
    <property type="component" value="Unassembled WGS sequence"/>
</dbReference>
<dbReference type="Gene3D" id="2.40.50.140">
    <property type="entry name" value="Nucleic acid-binding proteins"/>
    <property type="match status" value="1"/>
</dbReference>
<dbReference type="Gene3D" id="1.20.1250.20">
    <property type="entry name" value="MFS general substrate transporter like domains"/>
    <property type="match status" value="1"/>
</dbReference>
<dbReference type="EMBL" id="CAXAMM010025446">
    <property type="protein sequence ID" value="CAK9056974.1"/>
    <property type="molecule type" value="Genomic_DNA"/>
</dbReference>
<sequence>MTMVLDDGDTQSFTQVNAAGIRLQVLIPNLSYPIAPPGMLGQNERRDSEMGRTWRIVIIVSAIGCCLLMAGLAFGFSALMPNLLRIGAFHQVCPENHAGTSCQAQISRLTGMFTLTSSLLNILTLPSGAMLDYLGPRVTAGSFCCFVALGCWLFSLGSDVNYYVGFILLGDGADLVRLAQAQAGKWPGDELFVSGLDGEGVSGPYIFNCTLSFGNYFPARSGLITAILVGCFDASSGDFAVLNSLIDAGPGVWDRGLAFSTAFRLLALLALLCAASTCAWPDRKVDEDASPEAEPLMKQSLWNVWSSTEFWLLTYAASVSMTSINFFIATAYPQMLSVVPSESHAESLNREFSRLLPLGGILFAPLIGTVIDKVGEPLGYLILQCAYAAFTLLLVAFFAIGTGTTGDALARAGFVCFAFCRPLLYTLNPMICGRLFGQEVFGRVFGLMNTIAGFCNLMVQPLAALAHQHGFQGINVILGVLQLSTAVGVTSVRCRTGVASLGIFDDQVRSSQLTGRGRVSDAMYQVRFRELPTRKAREMKLKENEHLTVIDCDRVSMPVLYKDSERLVLADAEYNEVGVTSQQLGDAFHLLESGDTVSVLYNEGELVKVVVPTKVADEVRLAYRTQRREELARRQRERGKG</sequence>
<evidence type="ECO:0000313" key="11">
    <source>
        <dbReference type="Proteomes" id="UP001642464"/>
    </source>
</evidence>
<dbReference type="InterPro" id="IPR012340">
    <property type="entry name" value="NA-bd_OB-fold"/>
</dbReference>
<keyword evidence="3" id="KW-0813">Transport</keyword>
<dbReference type="InterPro" id="IPR001059">
    <property type="entry name" value="Transl_elong_P/YeiP_cen"/>
</dbReference>
<evidence type="ECO:0000259" key="9">
    <source>
        <dbReference type="SMART" id="SM01185"/>
    </source>
</evidence>
<feature type="transmembrane region" description="Helical" evidence="8">
    <location>
        <begin position="310"/>
        <end position="332"/>
    </location>
</feature>
<dbReference type="SMART" id="SM01185">
    <property type="entry name" value="EFP"/>
    <property type="match status" value="1"/>
</dbReference>
<evidence type="ECO:0000256" key="1">
    <source>
        <dbReference type="ARBA" id="ARBA00004141"/>
    </source>
</evidence>
<keyword evidence="11" id="KW-1185">Reference proteome</keyword>
<feature type="transmembrane region" description="Helical" evidence="8">
    <location>
        <begin position="408"/>
        <end position="428"/>
    </location>
</feature>
<accession>A0ABP0N214</accession>
<dbReference type="InterPro" id="IPR052599">
    <property type="entry name" value="SLC43A_AATransporter"/>
</dbReference>
<evidence type="ECO:0000313" key="10">
    <source>
        <dbReference type="EMBL" id="CAK9056974.1"/>
    </source>
</evidence>
<keyword evidence="7 8" id="KW-0472">Membrane</keyword>
<organism evidence="10 11">
    <name type="scientific">Durusdinium trenchii</name>
    <dbReference type="NCBI Taxonomy" id="1381693"/>
    <lineage>
        <taxon>Eukaryota</taxon>
        <taxon>Sar</taxon>
        <taxon>Alveolata</taxon>
        <taxon>Dinophyceae</taxon>
        <taxon>Suessiales</taxon>
        <taxon>Symbiodiniaceae</taxon>
        <taxon>Durusdinium</taxon>
    </lineage>
</organism>
<keyword evidence="5" id="KW-0029">Amino-acid transport</keyword>
<evidence type="ECO:0000256" key="6">
    <source>
        <dbReference type="ARBA" id="ARBA00022989"/>
    </source>
</evidence>
<dbReference type="InterPro" id="IPR036259">
    <property type="entry name" value="MFS_trans_sf"/>
</dbReference>
<feature type="transmembrane region" description="Helical" evidence="8">
    <location>
        <begin position="352"/>
        <end position="371"/>
    </location>
</feature>
<feature type="transmembrane region" description="Helical" evidence="8">
    <location>
        <begin position="440"/>
        <end position="459"/>
    </location>
</feature>
<evidence type="ECO:0000256" key="2">
    <source>
        <dbReference type="ARBA" id="ARBA00006595"/>
    </source>
</evidence>
<evidence type="ECO:0000256" key="4">
    <source>
        <dbReference type="ARBA" id="ARBA00022692"/>
    </source>
</evidence>
<feature type="domain" description="Translation elongation factor P/YeiP central" evidence="9">
    <location>
        <begin position="554"/>
        <end position="607"/>
    </location>
</feature>
<evidence type="ECO:0000256" key="8">
    <source>
        <dbReference type="SAM" id="Phobius"/>
    </source>
</evidence>
<name>A0ABP0N214_9DINO</name>
<gene>
    <name evidence="10" type="ORF">SCF082_LOCUS30638</name>
</gene>
<dbReference type="SUPFAM" id="SSF103473">
    <property type="entry name" value="MFS general substrate transporter"/>
    <property type="match status" value="1"/>
</dbReference>
<evidence type="ECO:0000256" key="3">
    <source>
        <dbReference type="ARBA" id="ARBA00022448"/>
    </source>
</evidence>
<keyword evidence="4 8" id="KW-0812">Transmembrane</keyword>
<feature type="transmembrane region" description="Helical" evidence="8">
    <location>
        <begin position="56"/>
        <end position="79"/>
    </location>
</feature>